<gene>
    <name evidence="1" type="ORF">GCM10023315_19620</name>
</gene>
<dbReference type="Proteomes" id="UP001501692">
    <property type="component" value="Unassembled WGS sequence"/>
</dbReference>
<protein>
    <recommendedName>
        <fullName evidence="3">RES domain-containing protein</fullName>
    </recommendedName>
</protein>
<comment type="caution">
    <text evidence="1">The sequence shown here is derived from an EMBL/GenBank/DDBJ whole genome shotgun (WGS) entry which is preliminary data.</text>
</comment>
<dbReference type="EMBL" id="BAABJK010000006">
    <property type="protein sequence ID" value="GAA4969931.1"/>
    <property type="molecule type" value="Genomic_DNA"/>
</dbReference>
<reference evidence="2" key="1">
    <citation type="journal article" date="2019" name="Int. J. Syst. Evol. Microbiol.">
        <title>The Global Catalogue of Microorganisms (GCM) 10K type strain sequencing project: providing services to taxonomists for standard genome sequencing and annotation.</title>
        <authorList>
            <consortium name="The Broad Institute Genomics Platform"/>
            <consortium name="The Broad Institute Genome Sequencing Center for Infectious Disease"/>
            <person name="Wu L."/>
            <person name="Ma J."/>
        </authorList>
    </citation>
    <scope>NUCLEOTIDE SEQUENCE [LARGE SCALE GENOMIC DNA]</scope>
    <source>
        <strain evidence="2">JCM 18287</strain>
    </source>
</reference>
<evidence type="ECO:0000313" key="2">
    <source>
        <dbReference type="Proteomes" id="UP001501692"/>
    </source>
</evidence>
<evidence type="ECO:0008006" key="3">
    <source>
        <dbReference type="Google" id="ProtNLM"/>
    </source>
</evidence>
<accession>A0ABP9HG23</accession>
<dbReference type="RefSeq" id="WP_345167836.1">
    <property type="nucleotide sequence ID" value="NZ_BAABJK010000006.1"/>
</dbReference>
<evidence type="ECO:0000313" key="1">
    <source>
        <dbReference type="EMBL" id="GAA4969931.1"/>
    </source>
</evidence>
<proteinExistence type="predicted"/>
<organism evidence="1 2">
    <name type="scientific">Algibacter aquimarinus</name>
    <dbReference type="NCBI Taxonomy" id="1136748"/>
    <lineage>
        <taxon>Bacteria</taxon>
        <taxon>Pseudomonadati</taxon>
        <taxon>Bacteroidota</taxon>
        <taxon>Flavobacteriia</taxon>
        <taxon>Flavobacteriales</taxon>
        <taxon>Flavobacteriaceae</taxon>
        <taxon>Algibacter</taxon>
    </lineage>
</organism>
<keyword evidence="2" id="KW-1185">Reference proteome</keyword>
<name>A0ABP9HG23_9FLAO</name>
<sequence>MSINHIVTPLDSAILDSKEQYVFYHKMIDFAFKELIVAVQRQNLCNEQEVLLFKQYCDLLLYSIEAMRIKYMYDEEDNMKVDLTYSGFPNYLEFRYLFNDLELREEYLGKLTPISSLKEEFLQTLMHKKQPIKKSKLFQAASIVYYSSVKKEYIFNRFVQGKILNAPPNSAGDLLISWSFFDVSHNRPFICFMYFNYDGNRIEDYKYDIYEVLKTVADRDMNLDAMAYTIDRKLAKVSPKLIKRIDLGPIHNVFAKDENEVTHTILNAIAKKEVPLESYAISLKIDEVLSGSEFKEGSFFSKQILQKWDDVFKRKYVFAPHRIIQLLYNKTPEIMNRLAKAPIEISKLKIDLKK</sequence>